<dbReference type="Proteomes" id="UP000320393">
    <property type="component" value="Unassembled WGS sequence"/>
</dbReference>
<dbReference type="PANTHER" id="PTHR21660">
    <property type="entry name" value="THIOESTERASE SUPERFAMILY MEMBER-RELATED"/>
    <property type="match status" value="1"/>
</dbReference>
<dbReference type="GO" id="GO:0047617">
    <property type="term" value="F:fatty acyl-CoA hydrolase activity"/>
    <property type="evidence" value="ECO:0007669"/>
    <property type="project" value="InterPro"/>
</dbReference>
<dbReference type="EMBL" id="VBAM01000238">
    <property type="protein sequence ID" value="TMJ11293.1"/>
    <property type="molecule type" value="Genomic_DNA"/>
</dbReference>
<comment type="similarity">
    <text evidence="1">Belongs to the thioesterase PaaI family.</text>
</comment>
<dbReference type="Gene3D" id="3.10.129.10">
    <property type="entry name" value="Hotdog Thioesterase"/>
    <property type="match status" value="1"/>
</dbReference>
<reference evidence="4 5" key="1">
    <citation type="journal article" date="2019" name="Nat. Microbiol.">
        <title>Mediterranean grassland soil C-N compound turnover is dependent on rainfall and depth, and is mediated by genomically divergent microorganisms.</title>
        <authorList>
            <person name="Diamond S."/>
            <person name="Andeer P.F."/>
            <person name="Li Z."/>
            <person name="Crits-Christoph A."/>
            <person name="Burstein D."/>
            <person name="Anantharaman K."/>
            <person name="Lane K.R."/>
            <person name="Thomas B.C."/>
            <person name="Pan C."/>
            <person name="Northen T.R."/>
            <person name="Banfield J.F."/>
        </authorList>
    </citation>
    <scope>NUCLEOTIDE SEQUENCE [LARGE SCALE GENOMIC DNA]</scope>
    <source>
        <strain evidence="4">NP_5</strain>
    </source>
</reference>
<gene>
    <name evidence="4" type="ORF">E6H02_07050</name>
</gene>
<dbReference type="AlphaFoldDB" id="A0A537LTF7"/>
<protein>
    <submittedName>
        <fullName evidence="4">PaaI family thioesterase</fullName>
    </submittedName>
</protein>
<feature type="domain" description="Thioesterase" evidence="3">
    <location>
        <begin position="53"/>
        <end position="129"/>
    </location>
</feature>
<dbReference type="InterPro" id="IPR029069">
    <property type="entry name" value="HotDog_dom_sf"/>
</dbReference>
<keyword evidence="2" id="KW-0378">Hydrolase</keyword>
<dbReference type="PANTHER" id="PTHR21660:SF1">
    <property type="entry name" value="ACYL-COENZYME A THIOESTERASE 13"/>
    <property type="match status" value="1"/>
</dbReference>
<proteinExistence type="inferred from homology"/>
<dbReference type="CDD" id="cd03443">
    <property type="entry name" value="PaaI_thioesterase"/>
    <property type="match status" value="1"/>
</dbReference>
<accession>A0A537LTF7</accession>
<dbReference type="InterPro" id="IPR006683">
    <property type="entry name" value="Thioestr_dom"/>
</dbReference>
<evidence type="ECO:0000256" key="1">
    <source>
        <dbReference type="ARBA" id="ARBA00008324"/>
    </source>
</evidence>
<organism evidence="4 5">
    <name type="scientific">Candidatus Segetimicrobium genomatis</name>
    <dbReference type="NCBI Taxonomy" id="2569760"/>
    <lineage>
        <taxon>Bacteria</taxon>
        <taxon>Bacillati</taxon>
        <taxon>Candidatus Sysuimicrobiota</taxon>
        <taxon>Candidatus Sysuimicrobiia</taxon>
        <taxon>Candidatus Sysuimicrobiales</taxon>
        <taxon>Candidatus Segetimicrobiaceae</taxon>
        <taxon>Candidatus Segetimicrobium</taxon>
    </lineage>
</organism>
<dbReference type="Pfam" id="PF03061">
    <property type="entry name" value="4HBT"/>
    <property type="match status" value="1"/>
</dbReference>
<evidence type="ECO:0000256" key="2">
    <source>
        <dbReference type="ARBA" id="ARBA00022801"/>
    </source>
</evidence>
<dbReference type="SUPFAM" id="SSF54637">
    <property type="entry name" value="Thioesterase/thiol ester dehydrase-isomerase"/>
    <property type="match status" value="1"/>
</dbReference>
<comment type="caution">
    <text evidence="4">The sequence shown here is derived from an EMBL/GenBank/DDBJ whole genome shotgun (WGS) entry which is preliminary data.</text>
</comment>
<name>A0A537LTF7_9BACT</name>
<sequence length="140" mass="14506">MPDDPPGGTDRIRAWMTASPFVGLLGMRLVRLEPDAAEVLLPFRDELATLGDVVHGGAIGALIDSAATSAAWSGAEGSGGLRGATVGFTVTFVAAARGRDLTAKARVIHRGRTLCFCDVDVLEAGERLVAKGSVTYKLGP</sequence>
<dbReference type="InterPro" id="IPR003736">
    <property type="entry name" value="PAAI_dom"/>
</dbReference>
<evidence type="ECO:0000313" key="5">
    <source>
        <dbReference type="Proteomes" id="UP000320393"/>
    </source>
</evidence>
<dbReference type="InterPro" id="IPR039298">
    <property type="entry name" value="ACOT13"/>
</dbReference>
<evidence type="ECO:0000259" key="3">
    <source>
        <dbReference type="Pfam" id="PF03061"/>
    </source>
</evidence>
<evidence type="ECO:0000313" key="4">
    <source>
        <dbReference type="EMBL" id="TMJ11293.1"/>
    </source>
</evidence>
<dbReference type="NCBIfam" id="TIGR00369">
    <property type="entry name" value="unchar_dom_1"/>
    <property type="match status" value="1"/>
</dbReference>